<evidence type="ECO:0000313" key="1">
    <source>
        <dbReference type="EMBL" id="GAF93082.1"/>
    </source>
</evidence>
<name>X0TY70_9ZZZZ</name>
<organism evidence="1">
    <name type="scientific">marine sediment metagenome</name>
    <dbReference type="NCBI Taxonomy" id="412755"/>
    <lineage>
        <taxon>unclassified sequences</taxon>
        <taxon>metagenomes</taxon>
        <taxon>ecological metagenomes</taxon>
    </lineage>
</organism>
<proteinExistence type="predicted"/>
<dbReference type="EMBL" id="BARS01018314">
    <property type="protein sequence ID" value="GAF93082.1"/>
    <property type="molecule type" value="Genomic_DNA"/>
</dbReference>
<comment type="caution">
    <text evidence="1">The sequence shown here is derived from an EMBL/GenBank/DDBJ whole genome shotgun (WGS) entry which is preliminary data.</text>
</comment>
<accession>X0TY70</accession>
<dbReference type="AlphaFoldDB" id="X0TY70"/>
<gene>
    <name evidence="1" type="ORF">S01H1_29813</name>
</gene>
<feature type="non-terminal residue" evidence="1">
    <location>
        <position position="37"/>
    </location>
</feature>
<protein>
    <submittedName>
        <fullName evidence="1">Uncharacterized protein</fullName>
    </submittedName>
</protein>
<reference evidence="1" key="1">
    <citation type="journal article" date="2014" name="Front. Microbiol.">
        <title>High frequency of phylogenetically diverse reductive dehalogenase-homologous genes in deep subseafloor sedimentary metagenomes.</title>
        <authorList>
            <person name="Kawai M."/>
            <person name="Futagami T."/>
            <person name="Toyoda A."/>
            <person name="Takaki Y."/>
            <person name="Nishi S."/>
            <person name="Hori S."/>
            <person name="Arai W."/>
            <person name="Tsubouchi T."/>
            <person name="Morono Y."/>
            <person name="Uchiyama I."/>
            <person name="Ito T."/>
            <person name="Fujiyama A."/>
            <person name="Inagaki F."/>
            <person name="Takami H."/>
        </authorList>
    </citation>
    <scope>NUCLEOTIDE SEQUENCE</scope>
    <source>
        <strain evidence="1">Expedition CK06-06</strain>
    </source>
</reference>
<sequence>MATKITRDEIAAMAIQGLCSKAPKQPGRAPNKLFETW</sequence>